<dbReference type="AlphaFoldDB" id="A0A9D4PCB7"/>
<organism evidence="4 5">
    <name type="scientific">Rhipicephalus sanguineus</name>
    <name type="common">Brown dog tick</name>
    <name type="synonym">Ixodes sanguineus</name>
    <dbReference type="NCBI Taxonomy" id="34632"/>
    <lineage>
        <taxon>Eukaryota</taxon>
        <taxon>Metazoa</taxon>
        <taxon>Ecdysozoa</taxon>
        <taxon>Arthropoda</taxon>
        <taxon>Chelicerata</taxon>
        <taxon>Arachnida</taxon>
        <taxon>Acari</taxon>
        <taxon>Parasitiformes</taxon>
        <taxon>Ixodida</taxon>
        <taxon>Ixodoidea</taxon>
        <taxon>Ixodidae</taxon>
        <taxon>Rhipicephalinae</taxon>
        <taxon>Rhipicephalus</taxon>
        <taxon>Rhipicephalus</taxon>
    </lineage>
</organism>
<reference evidence="4" key="2">
    <citation type="submission" date="2021-09" db="EMBL/GenBank/DDBJ databases">
        <authorList>
            <person name="Jia N."/>
            <person name="Wang J."/>
            <person name="Shi W."/>
            <person name="Du L."/>
            <person name="Sun Y."/>
            <person name="Zhan W."/>
            <person name="Jiang J."/>
            <person name="Wang Q."/>
            <person name="Zhang B."/>
            <person name="Ji P."/>
            <person name="Sakyi L.B."/>
            <person name="Cui X."/>
            <person name="Yuan T."/>
            <person name="Jiang B."/>
            <person name="Yang W."/>
            <person name="Lam T.T.-Y."/>
            <person name="Chang Q."/>
            <person name="Ding S."/>
            <person name="Wang X."/>
            <person name="Zhu J."/>
            <person name="Ruan X."/>
            <person name="Zhao L."/>
            <person name="Wei J."/>
            <person name="Que T."/>
            <person name="Du C."/>
            <person name="Cheng J."/>
            <person name="Dai P."/>
            <person name="Han X."/>
            <person name="Huang E."/>
            <person name="Gao Y."/>
            <person name="Liu J."/>
            <person name="Shao H."/>
            <person name="Ye R."/>
            <person name="Li L."/>
            <person name="Wei W."/>
            <person name="Wang X."/>
            <person name="Wang C."/>
            <person name="Huo Q."/>
            <person name="Li W."/>
            <person name="Guo W."/>
            <person name="Chen H."/>
            <person name="Chen S."/>
            <person name="Zhou L."/>
            <person name="Zhou L."/>
            <person name="Ni X."/>
            <person name="Tian J."/>
            <person name="Zhou Y."/>
            <person name="Sheng Y."/>
            <person name="Liu T."/>
            <person name="Pan Y."/>
            <person name="Xia L."/>
            <person name="Li J."/>
            <person name="Zhao F."/>
            <person name="Cao W."/>
        </authorList>
    </citation>
    <scope>NUCLEOTIDE SEQUENCE</scope>
    <source>
        <strain evidence="4">Rsan-2018</strain>
        <tissue evidence="4">Larvae</tissue>
    </source>
</reference>
<keyword evidence="1" id="KW-0547">Nucleotide-binding</keyword>
<comment type="caution">
    <text evidence="4">The sequence shown here is derived from an EMBL/GenBank/DDBJ whole genome shotgun (WGS) entry which is preliminary data.</text>
</comment>
<reference evidence="4" key="1">
    <citation type="journal article" date="2020" name="Cell">
        <title>Large-Scale Comparative Analyses of Tick Genomes Elucidate Their Genetic Diversity and Vector Capacities.</title>
        <authorList>
            <consortium name="Tick Genome and Microbiome Consortium (TIGMIC)"/>
            <person name="Jia N."/>
            <person name="Wang J."/>
            <person name="Shi W."/>
            <person name="Du L."/>
            <person name="Sun Y."/>
            <person name="Zhan W."/>
            <person name="Jiang J.F."/>
            <person name="Wang Q."/>
            <person name="Zhang B."/>
            <person name="Ji P."/>
            <person name="Bell-Sakyi L."/>
            <person name="Cui X.M."/>
            <person name="Yuan T.T."/>
            <person name="Jiang B.G."/>
            <person name="Yang W.F."/>
            <person name="Lam T.T."/>
            <person name="Chang Q.C."/>
            <person name="Ding S.J."/>
            <person name="Wang X.J."/>
            <person name="Zhu J.G."/>
            <person name="Ruan X.D."/>
            <person name="Zhao L."/>
            <person name="Wei J.T."/>
            <person name="Ye R.Z."/>
            <person name="Que T.C."/>
            <person name="Du C.H."/>
            <person name="Zhou Y.H."/>
            <person name="Cheng J.X."/>
            <person name="Dai P.F."/>
            <person name="Guo W.B."/>
            <person name="Han X.H."/>
            <person name="Huang E.J."/>
            <person name="Li L.F."/>
            <person name="Wei W."/>
            <person name="Gao Y.C."/>
            <person name="Liu J.Z."/>
            <person name="Shao H.Z."/>
            <person name="Wang X."/>
            <person name="Wang C.C."/>
            <person name="Yang T.C."/>
            <person name="Huo Q.B."/>
            <person name="Li W."/>
            <person name="Chen H.Y."/>
            <person name="Chen S.E."/>
            <person name="Zhou L.G."/>
            <person name="Ni X.B."/>
            <person name="Tian J.H."/>
            <person name="Sheng Y."/>
            <person name="Liu T."/>
            <person name="Pan Y.S."/>
            <person name="Xia L.Y."/>
            <person name="Li J."/>
            <person name="Zhao F."/>
            <person name="Cao W.C."/>
        </authorList>
    </citation>
    <scope>NUCLEOTIDE SEQUENCE</scope>
    <source>
        <strain evidence="4">Rsan-2018</strain>
    </source>
</reference>
<dbReference type="Gene3D" id="3.40.50.300">
    <property type="entry name" value="P-loop containing nucleotide triphosphate hydrolases"/>
    <property type="match status" value="1"/>
</dbReference>
<keyword evidence="5" id="KW-1185">Reference proteome</keyword>
<dbReference type="InterPro" id="IPR003593">
    <property type="entry name" value="AAA+_ATPase"/>
</dbReference>
<keyword evidence="2" id="KW-0067">ATP-binding</keyword>
<name>A0A9D4PCB7_RHISA</name>
<evidence type="ECO:0000256" key="2">
    <source>
        <dbReference type="ARBA" id="ARBA00022840"/>
    </source>
</evidence>
<dbReference type="SUPFAM" id="SSF52540">
    <property type="entry name" value="P-loop containing nucleoside triphosphate hydrolases"/>
    <property type="match status" value="1"/>
</dbReference>
<dbReference type="InterPro" id="IPR027417">
    <property type="entry name" value="P-loop_NTPase"/>
</dbReference>
<dbReference type="GO" id="GO:0005319">
    <property type="term" value="F:lipid transporter activity"/>
    <property type="evidence" value="ECO:0007669"/>
    <property type="project" value="TreeGrafter"/>
</dbReference>
<dbReference type="InterPro" id="IPR003439">
    <property type="entry name" value="ABC_transporter-like_ATP-bd"/>
</dbReference>
<protein>
    <recommendedName>
        <fullName evidence="3">AAA+ ATPase domain-containing protein</fullName>
    </recommendedName>
</protein>
<dbReference type="SMART" id="SM00382">
    <property type="entry name" value="AAA"/>
    <property type="match status" value="1"/>
</dbReference>
<evidence type="ECO:0000259" key="3">
    <source>
        <dbReference type="SMART" id="SM00382"/>
    </source>
</evidence>
<evidence type="ECO:0000313" key="4">
    <source>
        <dbReference type="EMBL" id="KAH7936144.1"/>
    </source>
</evidence>
<dbReference type="PANTHER" id="PTHR19229">
    <property type="entry name" value="ATP-BINDING CASSETTE TRANSPORTER SUBFAMILY A ABCA"/>
    <property type="match status" value="1"/>
</dbReference>
<accession>A0A9D4PCB7</accession>
<dbReference type="EMBL" id="JABSTV010001255">
    <property type="protein sequence ID" value="KAH7936144.1"/>
    <property type="molecule type" value="Genomic_DNA"/>
</dbReference>
<dbReference type="GO" id="GO:0140359">
    <property type="term" value="F:ABC-type transporter activity"/>
    <property type="evidence" value="ECO:0007669"/>
    <property type="project" value="InterPro"/>
</dbReference>
<evidence type="ECO:0000313" key="5">
    <source>
        <dbReference type="Proteomes" id="UP000821837"/>
    </source>
</evidence>
<sequence>MADKLVSGPMQPEYALVVHKLTKSFGPYRGVNHVSFTLKRGQCLGIIGVTGSGKTKLMQLLTDSSECSAYASNIGYCPESFCLPGYLTGHEIIELLCVLRGFRLDDTAAMTKNLLHVMELSKVANVRKLCIAVALAELPSVILLDEPSTGVDVAARAQIRRSLSIIRQMTDCAILLTSNRLEHLTVLFLTYWSALQGT</sequence>
<dbReference type="GO" id="GO:0016887">
    <property type="term" value="F:ATP hydrolysis activity"/>
    <property type="evidence" value="ECO:0007669"/>
    <property type="project" value="InterPro"/>
</dbReference>
<dbReference type="PANTHER" id="PTHR19229:SF250">
    <property type="entry name" value="ABC TRANSPORTER DOMAIN-CONTAINING PROTEIN-RELATED"/>
    <property type="match status" value="1"/>
</dbReference>
<dbReference type="GO" id="GO:0005524">
    <property type="term" value="F:ATP binding"/>
    <property type="evidence" value="ECO:0007669"/>
    <property type="project" value="UniProtKB-KW"/>
</dbReference>
<dbReference type="InterPro" id="IPR026082">
    <property type="entry name" value="ABCA"/>
</dbReference>
<proteinExistence type="predicted"/>
<evidence type="ECO:0000256" key="1">
    <source>
        <dbReference type="ARBA" id="ARBA00022741"/>
    </source>
</evidence>
<dbReference type="Proteomes" id="UP000821837">
    <property type="component" value="Unassembled WGS sequence"/>
</dbReference>
<feature type="domain" description="AAA+ ATPase" evidence="3">
    <location>
        <begin position="40"/>
        <end position="187"/>
    </location>
</feature>
<dbReference type="Pfam" id="PF00005">
    <property type="entry name" value="ABC_tran"/>
    <property type="match status" value="1"/>
</dbReference>
<gene>
    <name evidence="4" type="ORF">HPB52_018851</name>
</gene>
<dbReference type="GO" id="GO:0016020">
    <property type="term" value="C:membrane"/>
    <property type="evidence" value="ECO:0007669"/>
    <property type="project" value="InterPro"/>
</dbReference>